<protein>
    <submittedName>
        <fullName evidence="1">Uncharacterized protein</fullName>
    </submittedName>
</protein>
<sequence length="159" mass="16999">MEEKIDIEGESVDIVEAEFLNVKQSTIRAVEAGTAELQQICALSIDTEKAEITQGAVGFLKANELNMNQCLSGISVGEKTEVNFSICPMAIGKTEAKVKRSAVGMVIGNNVEVKNSASIILIGNKIEGNVTTLFDWKSACAITMVAGGIYGLLKLFLKK</sequence>
<dbReference type="EMBL" id="DTHO01000029">
    <property type="protein sequence ID" value="HGG99449.1"/>
    <property type="molecule type" value="Genomic_DNA"/>
</dbReference>
<dbReference type="AlphaFoldDB" id="A0A7C4EPP2"/>
<accession>A0A7C4EPP2</accession>
<reference evidence="1" key="1">
    <citation type="journal article" date="2020" name="mSystems">
        <title>Genome- and Community-Level Interaction Insights into Carbon Utilization and Element Cycling Functions of Hydrothermarchaeota in Hydrothermal Sediment.</title>
        <authorList>
            <person name="Zhou Z."/>
            <person name="Liu Y."/>
            <person name="Xu W."/>
            <person name="Pan J."/>
            <person name="Luo Z.H."/>
            <person name="Li M."/>
        </authorList>
    </citation>
    <scope>NUCLEOTIDE SEQUENCE [LARGE SCALE GENOMIC DNA]</scope>
    <source>
        <strain evidence="1">SpSt-788</strain>
    </source>
</reference>
<evidence type="ECO:0000313" key="1">
    <source>
        <dbReference type="EMBL" id="HGG99449.1"/>
    </source>
</evidence>
<comment type="caution">
    <text evidence="1">The sequence shown here is derived from an EMBL/GenBank/DDBJ whole genome shotgun (WGS) entry which is preliminary data.</text>
</comment>
<proteinExistence type="predicted"/>
<name>A0A7C4EPP2_9BACT</name>
<organism evidence="1">
    <name type="scientific">Thermodesulfovibrio aggregans</name>
    <dbReference type="NCBI Taxonomy" id="86166"/>
    <lineage>
        <taxon>Bacteria</taxon>
        <taxon>Pseudomonadati</taxon>
        <taxon>Nitrospirota</taxon>
        <taxon>Thermodesulfovibrionia</taxon>
        <taxon>Thermodesulfovibrionales</taxon>
        <taxon>Thermodesulfovibrionaceae</taxon>
        <taxon>Thermodesulfovibrio</taxon>
    </lineage>
</organism>
<gene>
    <name evidence="1" type="ORF">ENV75_03225</name>
</gene>